<dbReference type="EMBL" id="JARK01001356">
    <property type="protein sequence ID" value="EYC20883.1"/>
    <property type="molecule type" value="Genomic_DNA"/>
</dbReference>
<gene>
    <name evidence="2" type="primary">Acey_s0020.g119</name>
    <name evidence="2" type="ORF">Y032_0020g119</name>
</gene>
<keyword evidence="3" id="KW-1185">Reference proteome</keyword>
<evidence type="ECO:0000313" key="3">
    <source>
        <dbReference type="Proteomes" id="UP000024635"/>
    </source>
</evidence>
<proteinExistence type="predicted"/>
<evidence type="ECO:0008006" key="4">
    <source>
        <dbReference type="Google" id="ProtNLM"/>
    </source>
</evidence>
<accession>A0A016V2B9</accession>
<sequence length="159" mass="18232">MTTLFALLLLISCILFSSADDTPASVEKAFGGCKMMERGHRAFLYWRIMLYAERLKEPLPYYCTEENFASHLLYNGGDTGSSFELKLGFTGKKEGGYSNDYDFLMDAGKELGTMIKLHFPKYRTENGKRFQLVAQHIGCDFNRQKKQAVCVIWMHEFHG</sequence>
<dbReference type="Proteomes" id="UP000024635">
    <property type="component" value="Unassembled WGS sequence"/>
</dbReference>
<feature type="signal peptide" evidence="1">
    <location>
        <begin position="1"/>
        <end position="19"/>
    </location>
</feature>
<comment type="caution">
    <text evidence="2">The sequence shown here is derived from an EMBL/GenBank/DDBJ whole genome shotgun (WGS) entry which is preliminary data.</text>
</comment>
<organism evidence="2 3">
    <name type="scientific">Ancylostoma ceylanicum</name>
    <dbReference type="NCBI Taxonomy" id="53326"/>
    <lineage>
        <taxon>Eukaryota</taxon>
        <taxon>Metazoa</taxon>
        <taxon>Ecdysozoa</taxon>
        <taxon>Nematoda</taxon>
        <taxon>Chromadorea</taxon>
        <taxon>Rhabditida</taxon>
        <taxon>Rhabditina</taxon>
        <taxon>Rhabditomorpha</taxon>
        <taxon>Strongyloidea</taxon>
        <taxon>Ancylostomatidae</taxon>
        <taxon>Ancylostomatinae</taxon>
        <taxon>Ancylostoma</taxon>
    </lineage>
</organism>
<evidence type="ECO:0000256" key="1">
    <source>
        <dbReference type="SAM" id="SignalP"/>
    </source>
</evidence>
<keyword evidence="1" id="KW-0732">Signal</keyword>
<dbReference type="AlphaFoldDB" id="A0A016V2B9"/>
<dbReference type="OrthoDB" id="5905745at2759"/>
<name>A0A016V2B9_9BILA</name>
<reference evidence="3" key="1">
    <citation type="journal article" date="2015" name="Nat. Genet.">
        <title>The genome and transcriptome of the zoonotic hookworm Ancylostoma ceylanicum identify infection-specific gene families.</title>
        <authorList>
            <person name="Schwarz E.M."/>
            <person name="Hu Y."/>
            <person name="Antoshechkin I."/>
            <person name="Miller M.M."/>
            <person name="Sternberg P.W."/>
            <person name="Aroian R.V."/>
        </authorList>
    </citation>
    <scope>NUCLEOTIDE SEQUENCE</scope>
    <source>
        <strain evidence="3">HY135</strain>
    </source>
</reference>
<protein>
    <recommendedName>
        <fullName evidence="4">SCP domain-containing protein</fullName>
    </recommendedName>
</protein>
<feature type="chain" id="PRO_5001489564" description="SCP domain-containing protein" evidence="1">
    <location>
        <begin position="20"/>
        <end position="159"/>
    </location>
</feature>
<evidence type="ECO:0000313" key="2">
    <source>
        <dbReference type="EMBL" id="EYC20883.1"/>
    </source>
</evidence>